<dbReference type="GeneID" id="81366646"/>
<gene>
    <name evidence="1" type="ORF">N7509_003029</name>
</gene>
<dbReference type="Proteomes" id="UP001147747">
    <property type="component" value="Unassembled WGS sequence"/>
</dbReference>
<organism evidence="1 2">
    <name type="scientific">Penicillium cosmopolitanum</name>
    <dbReference type="NCBI Taxonomy" id="1131564"/>
    <lineage>
        <taxon>Eukaryota</taxon>
        <taxon>Fungi</taxon>
        <taxon>Dikarya</taxon>
        <taxon>Ascomycota</taxon>
        <taxon>Pezizomycotina</taxon>
        <taxon>Eurotiomycetes</taxon>
        <taxon>Eurotiomycetidae</taxon>
        <taxon>Eurotiales</taxon>
        <taxon>Aspergillaceae</taxon>
        <taxon>Penicillium</taxon>
    </lineage>
</organism>
<proteinExistence type="predicted"/>
<name>A0A9W9W9W5_9EURO</name>
<accession>A0A9W9W9W5</accession>
<comment type="caution">
    <text evidence="1">The sequence shown here is derived from an EMBL/GenBank/DDBJ whole genome shotgun (WGS) entry which is preliminary data.</text>
</comment>
<reference evidence="1" key="2">
    <citation type="journal article" date="2023" name="IMA Fungus">
        <title>Comparative genomic study of the Penicillium genus elucidates a diverse pangenome and 15 lateral gene transfer events.</title>
        <authorList>
            <person name="Petersen C."/>
            <person name="Sorensen T."/>
            <person name="Nielsen M.R."/>
            <person name="Sondergaard T.E."/>
            <person name="Sorensen J.L."/>
            <person name="Fitzpatrick D.A."/>
            <person name="Frisvad J.C."/>
            <person name="Nielsen K.L."/>
        </authorList>
    </citation>
    <scope>NUCLEOTIDE SEQUENCE</scope>
    <source>
        <strain evidence="1">IBT 29677</strain>
    </source>
</reference>
<evidence type="ECO:0000313" key="2">
    <source>
        <dbReference type="Proteomes" id="UP001147747"/>
    </source>
</evidence>
<protein>
    <submittedName>
        <fullName evidence="1">Zinc finger HIT-type</fullName>
    </submittedName>
</protein>
<sequence>MDGSGPVLSDLCSICLRDPAAYLRRSALAIDRDFNVITGIERILDRSYREMEDRGIELALMMQVIIYAGLKLRLRDIPVEENAFVSVESGIVADSKLTGPVANETDLQIDLHDLTT</sequence>
<dbReference type="EMBL" id="JAPZBU010000004">
    <property type="protein sequence ID" value="KAJ5409146.1"/>
    <property type="molecule type" value="Genomic_DNA"/>
</dbReference>
<evidence type="ECO:0000313" key="1">
    <source>
        <dbReference type="EMBL" id="KAJ5409146.1"/>
    </source>
</evidence>
<dbReference type="AlphaFoldDB" id="A0A9W9W9W5"/>
<reference evidence="1" key="1">
    <citation type="submission" date="2022-12" db="EMBL/GenBank/DDBJ databases">
        <authorList>
            <person name="Petersen C."/>
        </authorList>
    </citation>
    <scope>NUCLEOTIDE SEQUENCE</scope>
    <source>
        <strain evidence="1">IBT 29677</strain>
    </source>
</reference>
<dbReference type="RefSeq" id="XP_056493461.1">
    <property type="nucleotide sequence ID" value="XM_056627666.1"/>
</dbReference>
<keyword evidence="2" id="KW-1185">Reference proteome</keyword>